<dbReference type="VEuPathDB" id="FungiDB:PYU1_G007808"/>
<proteinExistence type="predicted"/>
<dbReference type="InParanoid" id="K3WS80"/>
<organism evidence="2 3">
    <name type="scientific">Globisporangium ultimum (strain ATCC 200006 / CBS 805.95 / DAOM BR144)</name>
    <name type="common">Pythium ultimum</name>
    <dbReference type="NCBI Taxonomy" id="431595"/>
    <lineage>
        <taxon>Eukaryota</taxon>
        <taxon>Sar</taxon>
        <taxon>Stramenopiles</taxon>
        <taxon>Oomycota</taxon>
        <taxon>Peronosporomycetes</taxon>
        <taxon>Pythiales</taxon>
        <taxon>Pythiaceae</taxon>
        <taxon>Globisporangium</taxon>
    </lineage>
</organism>
<reference evidence="3" key="1">
    <citation type="journal article" date="2010" name="Genome Biol.">
        <title>Genome sequence of the necrotrophic plant pathogen Pythium ultimum reveals original pathogenicity mechanisms and effector repertoire.</title>
        <authorList>
            <person name="Levesque C.A."/>
            <person name="Brouwer H."/>
            <person name="Cano L."/>
            <person name="Hamilton J.P."/>
            <person name="Holt C."/>
            <person name="Huitema E."/>
            <person name="Raffaele S."/>
            <person name="Robideau G.P."/>
            <person name="Thines M."/>
            <person name="Win J."/>
            <person name="Zerillo M.M."/>
            <person name="Beakes G.W."/>
            <person name="Boore J.L."/>
            <person name="Busam D."/>
            <person name="Dumas B."/>
            <person name="Ferriera S."/>
            <person name="Fuerstenberg S.I."/>
            <person name="Gachon C.M."/>
            <person name="Gaulin E."/>
            <person name="Govers F."/>
            <person name="Grenville-Briggs L."/>
            <person name="Horner N."/>
            <person name="Hostetler J."/>
            <person name="Jiang R.H."/>
            <person name="Johnson J."/>
            <person name="Krajaejun T."/>
            <person name="Lin H."/>
            <person name="Meijer H.J."/>
            <person name="Moore B."/>
            <person name="Morris P."/>
            <person name="Phuntmart V."/>
            <person name="Puiu D."/>
            <person name="Shetty J."/>
            <person name="Stajich J.E."/>
            <person name="Tripathy S."/>
            <person name="Wawra S."/>
            <person name="van West P."/>
            <person name="Whitty B.R."/>
            <person name="Coutinho P.M."/>
            <person name="Henrissat B."/>
            <person name="Martin F."/>
            <person name="Thomas P.D."/>
            <person name="Tyler B.M."/>
            <person name="De Vries R.P."/>
            <person name="Kamoun S."/>
            <person name="Yandell M."/>
            <person name="Tisserat N."/>
            <person name="Buell C.R."/>
        </authorList>
    </citation>
    <scope>NUCLEOTIDE SEQUENCE</scope>
    <source>
        <strain evidence="3">DAOM:BR144</strain>
    </source>
</reference>
<feature type="region of interest" description="Disordered" evidence="1">
    <location>
        <begin position="43"/>
        <end position="97"/>
    </location>
</feature>
<dbReference type="AlphaFoldDB" id="K3WS80"/>
<evidence type="ECO:0000313" key="3">
    <source>
        <dbReference type="Proteomes" id="UP000019132"/>
    </source>
</evidence>
<dbReference type="eggNOG" id="ENOG502RMVZ">
    <property type="taxonomic scope" value="Eukaryota"/>
</dbReference>
<evidence type="ECO:0000256" key="1">
    <source>
        <dbReference type="SAM" id="MobiDB-lite"/>
    </source>
</evidence>
<dbReference type="Proteomes" id="UP000019132">
    <property type="component" value="Unassembled WGS sequence"/>
</dbReference>
<dbReference type="EMBL" id="GL376617">
    <property type="status" value="NOT_ANNOTATED_CDS"/>
    <property type="molecule type" value="Genomic_DNA"/>
</dbReference>
<feature type="compositionally biased region" description="Basic and acidic residues" evidence="1">
    <location>
        <begin position="63"/>
        <end position="72"/>
    </location>
</feature>
<dbReference type="OMA" id="YELSGCA"/>
<dbReference type="HOGENOM" id="CLU_304950_0_0_1"/>
<feature type="compositionally biased region" description="Acidic residues" evidence="1">
    <location>
        <begin position="43"/>
        <end position="62"/>
    </location>
</feature>
<feature type="compositionally biased region" description="Basic and acidic residues" evidence="1">
    <location>
        <begin position="86"/>
        <end position="97"/>
    </location>
</feature>
<name>K3WS80_GLOUD</name>
<reference evidence="2" key="3">
    <citation type="submission" date="2015-02" db="UniProtKB">
        <authorList>
            <consortium name="EnsemblProtists"/>
        </authorList>
    </citation>
    <scope>IDENTIFICATION</scope>
    <source>
        <strain evidence="2">DAOM BR144</strain>
    </source>
</reference>
<reference evidence="3" key="2">
    <citation type="submission" date="2010-04" db="EMBL/GenBank/DDBJ databases">
        <authorList>
            <person name="Buell R."/>
            <person name="Hamilton J."/>
            <person name="Hostetler J."/>
        </authorList>
    </citation>
    <scope>NUCLEOTIDE SEQUENCE [LARGE SCALE GENOMIC DNA]</scope>
    <source>
        <strain evidence="3">DAOM:BR144</strain>
    </source>
</reference>
<accession>K3WS80</accession>
<evidence type="ECO:0000313" key="2">
    <source>
        <dbReference type="EnsemblProtists" id="PYU1_T007824"/>
    </source>
</evidence>
<keyword evidence="3" id="KW-1185">Reference proteome</keyword>
<dbReference type="EnsemblProtists" id="PYU1_T007824">
    <property type="protein sequence ID" value="PYU1_T007824"/>
    <property type="gene ID" value="PYU1_G007808"/>
</dbReference>
<sequence length="915" mass="103086">MTPMAVEVFECEGALSAVDVRLRLTLRVYADGSLSAQAVQVNAEDDGTQADADAAEEPEGDGPDGHARDLRMRPTMQQNGAGANEEAERMENGQRHDAEHGDAAVNADQELLEEDAEETMPGDLEFLAFDGRCIKQFDPEHNNAHYFIVHFKLVLWSRSTFSSQVIQCAGNLSSEHGFVGKCVPMDAEGELLRFHIPLVHDSSRSYRMEPLDHQLYPLTPGSYELAGYTIAENGYVYRCSVRLELHPDGTLTGFSQELLFPQQCAIKGTWSREELSYSMRYVMEDRVCTYEYHGSPFLGDLRGSWRNTDDNVQHLNAERGFLSFDLCAAHRRWCEAVHKEYPAAFQQCILAVLMVSRRAEGKELAYAMVPNYLWSHMFSFCSWNWFARNIHSIQKATLRQMARTKKPRVLARHEHAGSRTGSAAEAFCCEYEGAIGGFLSGSSAFVLRVRNDATLEGHVLQSRVVTTSLLNASVSKRRKLTTTMRTERMPGAQDASARGDNERVVCARIEGKARSMGSAPFAPNEPLRYDDEYCCYFDVSPELEDDAVNGDDDAEKRAIACHVHFSPSGGSLLGFWALHHEKPFWITAETPCELYSQELTQRFELQRVHKDGFTIMHAPGVNLKLKQVKTEEQDAKMVPQASKLYPLTPGTWRIDRIRYILEYKVRDAVGLFRYSGRIEGASKIHGKWRNVDEGHQEGYDGGKGEFELELTQVVRHNVLKREDHGAAFIVIDDENVNTTLHNKIRVLTTGTYKLKGCATDDDGYEYGCELNVQLLPSGYLRGTSRELVFDQTRPVFGLWSPKNLSFQQNYVVKGDVGNYYYSGTIDEDGGVISGEWENAEEQDKASRGEKGTFAYGIVDAQRLWTPYSHHCYPKSFRDGVLLVLLCSSRTHALPTCSLWLRVFEFCHETCTSSES</sequence>
<protein>
    <submittedName>
        <fullName evidence="2">Uncharacterized protein</fullName>
    </submittedName>
</protein>